<proteinExistence type="predicted"/>
<evidence type="ECO:0000313" key="3">
    <source>
        <dbReference type="Proteomes" id="UP000272412"/>
    </source>
</evidence>
<dbReference type="CDD" id="cd00093">
    <property type="entry name" value="HTH_XRE"/>
    <property type="match status" value="1"/>
</dbReference>
<dbReference type="SUPFAM" id="SSF47413">
    <property type="entry name" value="lambda repressor-like DNA-binding domains"/>
    <property type="match status" value="1"/>
</dbReference>
<protein>
    <submittedName>
        <fullName evidence="2">Transcriptional regulator</fullName>
    </submittedName>
</protein>
<dbReference type="Gene3D" id="1.10.260.40">
    <property type="entry name" value="lambda repressor-like DNA-binding domains"/>
    <property type="match status" value="1"/>
</dbReference>
<dbReference type="InterPro" id="IPR001387">
    <property type="entry name" value="Cro/C1-type_HTH"/>
</dbReference>
<feature type="domain" description="HTH cro/C1-type" evidence="1">
    <location>
        <begin position="7"/>
        <end position="35"/>
    </location>
</feature>
<name>A0A3N4N245_9NEIS</name>
<dbReference type="PROSITE" id="PS50943">
    <property type="entry name" value="HTH_CROC1"/>
    <property type="match status" value="1"/>
</dbReference>
<evidence type="ECO:0000259" key="1">
    <source>
        <dbReference type="PROSITE" id="PS50943"/>
    </source>
</evidence>
<dbReference type="RefSeq" id="WP_123804578.1">
    <property type="nucleotide sequence ID" value="NZ_RPFL01000007.1"/>
</dbReference>
<dbReference type="EMBL" id="RPFL01000007">
    <property type="protein sequence ID" value="RPD89395.1"/>
    <property type="molecule type" value="Genomic_DNA"/>
</dbReference>
<dbReference type="OrthoDB" id="9812495at2"/>
<dbReference type="Pfam" id="PF13443">
    <property type="entry name" value="HTH_26"/>
    <property type="match status" value="1"/>
</dbReference>
<accession>A0A3N4N245</accession>
<sequence>METGKNFKQLLLDAGINQTQLSQAIGISTTSISKWHKIGVPKYAVAYLTLLAKYKRLLENI</sequence>
<evidence type="ECO:0000313" key="2">
    <source>
        <dbReference type="EMBL" id="RPD89395.1"/>
    </source>
</evidence>
<dbReference type="InterPro" id="IPR010982">
    <property type="entry name" value="Lambda_DNA-bd_dom_sf"/>
</dbReference>
<keyword evidence="3" id="KW-1185">Reference proteome</keyword>
<reference evidence="2 3" key="1">
    <citation type="submission" date="2018-11" db="EMBL/GenBank/DDBJ databases">
        <title>Neisseria weixii sp. nov. isolated from the rectal contents of plateau pika (Ochotona cruzoniae).</title>
        <authorList>
            <person name="Zhang G."/>
        </authorList>
    </citation>
    <scope>NUCLEOTIDE SEQUENCE [LARGE SCALE GENOMIC DNA]</scope>
    <source>
        <strain evidence="2 3">10009</strain>
    </source>
</reference>
<comment type="caution">
    <text evidence="2">The sequence shown here is derived from an EMBL/GenBank/DDBJ whole genome shotgun (WGS) entry which is preliminary data.</text>
</comment>
<dbReference type="Proteomes" id="UP000272412">
    <property type="component" value="Unassembled WGS sequence"/>
</dbReference>
<dbReference type="GO" id="GO:0003677">
    <property type="term" value="F:DNA binding"/>
    <property type="evidence" value="ECO:0007669"/>
    <property type="project" value="InterPro"/>
</dbReference>
<organism evidence="2 3">
    <name type="scientific">Neisseria weixii</name>
    <dbReference type="NCBI Taxonomy" id="1853276"/>
    <lineage>
        <taxon>Bacteria</taxon>
        <taxon>Pseudomonadati</taxon>
        <taxon>Pseudomonadota</taxon>
        <taxon>Betaproteobacteria</taxon>
        <taxon>Neisseriales</taxon>
        <taxon>Neisseriaceae</taxon>
        <taxon>Neisseria</taxon>
    </lineage>
</organism>
<gene>
    <name evidence="2" type="ORF">EGK74_04025</name>
</gene>
<dbReference type="AlphaFoldDB" id="A0A3N4N245"/>